<keyword evidence="2 8" id="KW-0812">Transmembrane</keyword>
<organism evidence="10 11">
    <name type="scientific">Holothuria leucospilota</name>
    <name type="common">Black long sea cucumber</name>
    <name type="synonym">Mertensiothuria leucospilota</name>
    <dbReference type="NCBI Taxonomy" id="206669"/>
    <lineage>
        <taxon>Eukaryota</taxon>
        <taxon>Metazoa</taxon>
        <taxon>Echinodermata</taxon>
        <taxon>Eleutherozoa</taxon>
        <taxon>Echinozoa</taxon>
        <taxon>Holothuroidea</taxon>
        <taxon>Aspidochirotacea</taxon>
        <taxon>Aspidochirotida</taxon>
        <taxon>Holothuriidae</taxon>
        <taxon>Holothuria</taxon>
    </lineage>
</organism>
<feature type="domain" description="G-protein coupled receptors family 1 profile" evidence="9">
    <location>
        <begin position="47"/>
        <end position="308"/>
    </location>
</feature>
<dbReference type="GO" id="GO:0004930">
    <property type="term" value="F:G protein-coupled receptor activity"/>
    <property type="evidence" value="ECO:0007669"/>
    <property type="project" value="UniProtKB-KW"/>
</dbReference>
<keyword evidence="4" id="KW-0297">G-protein coupled receptor</keyword>
<evidence type="ECO:0000256" key="2">
    <source>
        <dbReference type="ARBA" id="ARBA00022692"/>
    </source>
</evidence>
<feature type="transmembrane region" description="Helical" evidence="8">
    <location>
        <begin position="68"/>
        <end position="90"/>
    </location>
</feature>
<dbReference type="Proteomes" id="UP001152320">
    <property type="component" value="Chromosome 5"/>
</dbReference>
<feature type="transmembrane region" description="Helical" evidence="8">
    <location>
        <begin position="183"/>
        <end position="206"/>
    </location>
</feature>
<comment type="caution">
    <text evidence="10">The sequence shown here is derived from an EMBL/GenBank/DDBJ whole genome shotgun (WGS) entry which is preliminary data.</text>
</comment>
<dbReference type="OrthoDB" id="6145535at2759"/>
<evidence type="ECO:0000313" key="11">
    <source>
        <dbReference type="Proteomes" id="UP001152320"/>
    </source>
</evidence>
<dbReference type="Pfam" id="PF00001">
    <property type="entry name" value="7tm_1"/>
    <property type="match status" value="1"/>
</dbReference>
<evidence type="ECO:0000259" key="9">
    <source>
        <dbReference type="PROSITE" id="PS50262"/>
    </source>
</evidence>
<feature type="transmembrane region" description="Helical" evidence="8">
    <location>
        <begin position="34"/>
        <end position="56"/>
    </location>
</feature>
<keyword evidence="6" id="KW-0675">Receptor</keyword>
<protein>
    <recommendedName>
        <fullName evidence="9">G-protein coupled receptors family 1 profile domain-containing protein</fullName>
    </recommendedName>
</protein>
<keyword evidence="5 8" id="KW-0472">Membrane</keyword>
<dbReference type="CDD" id="cd00637">
    <property type="entry name" value="7tm_classA_rhodopsin-like"/>
    <property type="match status" value="1"/>
</dbReference>
<evidence type="ECO:0000256" key="6">
    <source>
        <dbReference type="ARBA" id="ARBA00023170"/>
    </source>
</evidence>
<evidence type="ECO:0000256" key="1">
    <source>
        <dbReference type="ARBA" id="ARBA00004141"/>
    </source>
</evidence>
<accession>A0A9Q1CAK0</accession>
<evidence type="ECO:0000256" key="5">
    <source>
        <dbReference type="ARBA" id="ARBA00023136"/>
    </source>
</evidence>
<dbReference type="EMBL" id="JAIZAY010000005">
    <property type="protein sequence ID" value="KAJ8041165.1"/>
    <property type="molecule type" value="Genomic_DNA"/>
</dbReference>
<feature type="transmembrane region" description="Helical" evidence="8">
    <location>
        <begin position="237"/>
        <end position="255"/>
    </location>
</feature>
<evidence type="ECO:0000256" key="8">
    <source>
        <dbReference type="SAM" id="Phobius"/>
    </source>
</evidence>
<dbReference type="InterPro" id="IPR017452">
    <property type="entry name" value="GPCR_Rhodpsn_7TM"/>
</dbReference>
<reference evidence="10" key="1">
    <citation type="submission" date="2021-10" db="EMBL/GenBank/DDBJ databases">
        <title>Tropical sea cucumber genome reveals ecological adaptation and Cuvierian tubules defense mechanism.</title>
        <authorList>
            <person name="Chen T."/>
        </authorList>
    </citation>
    <scope>NUCLEOTIDE SEQUENCE</scope>
    <source>
        <strain evidence="10">Nanhai2018</strain>
        <tissue evidence="10">Muscle</tissue>
    </source>
</reference>
<proteinExistence type="predicted"/>
<feature type="transmembrane region" description="Helical" evidence="8">
    <location>
        <begin position="110"/>
        <end position="132"/>
    </location>
</feature>
<dbReference type="PRINTS" id="PR00237">
    <property type="entry name" value="GPCRRHODOPSN"/>
</dbReference>
<name>A0A9Q1CAK0_HOLLE</name>
<feature type="transmembrane region" description="Helical" evidence="8">
    <location>
        <begin position="153"/>
        <end position="177"/>
    </location>
</feature>
<sequence length="355" mass="41163">MDNTIFETIEHPHRLAMFITILDPTKSVSQVVHVTSWIVLIICGFVTNGVFLYTLLSNLNMRKHLINRLLMILSILDILILMNEILYIAYPLFVTKVLRQRPAFHTPLVIISVWFYTFLEHCCGALFVVIAYERYVAICFPLKYYSSNDHYPLAKLMTIAFTLSALFTGVFAVVFYLCNITAVWAFYLLLFAPPLVPFIISGALYIRVVCTMFIKSPLDSQSNSNRRCNARRIYRRRVVLVLVINTLVFFVLNTLRKFFDSQLAQAFMKNNLEQNTNKQYAFIEEEWHWASYMTYCTVLNSTVNPIIYNMGSSQYRHALYQSFSCLNRCHGNQHSSHTCPPLCDVRDPSTITTRL</sequence>
<dbReference type="PROSITE" id="PS50262">
    <property type="entry name" value="G_PROTEIN_RECEP_F1_2"/>
    <property type="match status" value="1"/>
</dbReference>
<evidence type="ECO:0000313" key="10">
    <source>
        <dbReference type="EMBL" id="KAJ8041165.1"/>
    </source>
</evidence>
<dbReference type="InterPro" id="IPR000276">
    <property type="entry name" value="GPCR_Rhodpsn"/>
</dbReference>
<dbReference type="AlphaFoldDB" id="A0A9Q1CAK0"/>
<evidence type="ECO:0000256" key="3">
    <source>
        <dbReference type="ARBA" id="ARBA00022989"/>
    </source>
</evidence>
<evidence type="ECO:0000256" key="7">
    <source>
        <dbReference type="ARBA" id="ARBA00023224"/>
    </source>
</evidence>
<gene>
    <name evidence="10" type="ORF">HOLleu_11903</name>
</gene>
<comment type="subcellular location">
    <subcellularLocation>
        <location evidence="1">Membrane</location>
        <topology evidence="1">Multi-pass membrane protein</topology>
    </subcellularLocation>
</comment>
<keyword evidence="11" id="KW-1185">Reference proteome</keyword>
<dbReference type="GO" id="GO:0016020">
    <property type="term" value="C:membrane"/>
    <property type="evidence" value="ECO:0007669"/>
    <property type="project" value="UniProtKB-SubCell"/>
</dbReference>
<dbReference type="PANTHER" id="PTHR24243:SF208">
    <property type="entry name" value="PYROKININ-1 RECEPTOR"/>
    <property type="match status" value="1"/>
</dbReference>
<dbReference type="PANTHER" id="PTHR24243">
    <property type="entry name" value="G-PROTEIN COUPLED RECEPTOR"/>
    <property type="match status" value="1"/>
</dbReference>
<keyword evidence="3 8" id="KW-1133">Transmembrane helix</keyword>
<dbReference type="Gene3D" id="1.20.1070.10">
    <property type="entry name" value="Rhodopsin 7-helix transmembrane proteins"/>
    <property type="match status" value="1"/>
</dbReference>
<evidence type="ECO:0000256" key="4">
    <source>
        <dbReference type="ARBA" id="ARBA00023040"/>
    </source>
</evidence>
<dbReference type="SUPFAM" id="SSF81321">
    <property type="entry name" value="Family A G protein-coupled receptor-like"/>
    <property type="match status" value="1"/>
</dbReference>
<keyword evidence="7" id="KW-0807">Transducer</keyword>